<evidence type="ECO:0000313" key="2">
    <source>
        <dbReference type="Proteomes" id="UP001166784"/>
    </source>
</evidence>
<protein>
    <submittedName>
        <fullName evidence="1">Uncharacterized protein</fullName>
    </submittedName>
</protein>
<comment type="caution">
    <text evidence="1">The sequence shown here is derived from an EMBL/GenBank/DDBJ whole genome shotgun (WGS) entry which is preliminary data.</text>
</comment>
<dbReference type="Proteomes" id="UP001166784">
    <property type="component" value="Unassembled WGS sequence"/>
</dbReference>
<reference evidence="1" key="2">
    <citation type="journal article" date="2023" name="Int. J. Syst. Evol. Microbiol.">
        <title>Streptomyces marispadix sp. nov., isolated from marine beach sediment of the Northern Coast of Portugal.</title>
        <authorList>
            <person name="dos Santos J.D.N."/>
            <person name="Vitorino I.R."/>
            <person name="Kallscheuer N."/>
            <person name="Srivastava A."/>
            <person name="Krautwurst S."/>
            <person name="Marz M."/>
            <person name="Jogler C."/>
            <person name="Lobo Da Cunha A."/>
            <person name="Catita J."/>
            <person name="Goncalves H."/>
            <person name="Gonzalez I."/>
            <person name="Reyes F."/>
            <person name="Lage O.M."/>
        </authorList>
    </citation>
    <scope>NUCLEOTIDE SEQUENCE</scope>
    <source>
        <strain evidence="1">M600PL45_2</strain>
    </source>
</reference>
<sequence length="63" mass="7048">MRVLTGFVDQHAVTLDALPPPRHPFQQPLAELDIDRPPGRQVFGAVDLRRLAEKIAVPPKRIS</sequence>
<evidence type="ECO:0000313" key="1">
    <source>
        <dbReference type="EMBL" id="MCH6161484.1"/>
    </source>
</evidence>
<accession>A0ABS9SYY9</accession>
<reference evidence="1" key="1">
    <citation type="submission" date="2022-03" db="EMBL/GenBank/DDBJ databases">
        <authorList>
            <person name="Santos J.D.N."/>
            <person name="Kallscheuer N."/>
            <person name="Jogler C."/>
            <person name="Lage O.M."/>
        </authorList>
    </citation>
    <scope>NUCLEOTIDE SEQUENCE</scope>
    <source>
        <strain evidence="1">M600PL45_2</strain>
    </source>
</reference>
<proteinExistence type="predicted"/>
<name>A0ABS9SYY9_9ACTN</name>
<gene>
    <name evidence="1" type="ORF">MMA15_14080</name>
</gene>
<dbReference type="EMBL" id="JAKWJU010000002">
    <property type="protein sequence ID" value="MCH6161484.1"/>
    <property type="molecule type" value="Genomic_DNA"/>
</dbReference>
<organism evidence="1 2">
    <name type="scientific">Streptomyces marispadix</name>
    <dbReference type="NCBI Taxonomy" id="2922868"/>
    <lineage>
        <taxon>Bacteria</taxon>
        <taxon>Bacillati</taxon>
        <taxon>Actinomycetota</taxon>
        <taxon>Actinomycetes</taxon>
        <taxon>Kitasatosporales</taxon>
        <taxon>Streptomycetaceae</taxon>
        <taxon>Streptomyces</taxon>
    </lineage>
</organism>
<keyword evidence="2" id="KW-1185">Reference proteome</keyword>